<comment type="subcellular location">
    <subcellularLocation>
        <location evidence="1">Cytoplasm</location>
    </subcellularLocation>
</comment>
<evidence type="ECO:0000256" key="1">
    <source>
        <dbReference type="ARBA" id="ARBA00004496"/>
    </source>
</evidence>
<feature type="region of interest" description="Disordered" evidence="3">
    <location>
        <begin position="69"/>
        <end position="88"/>
    </location>
</feature>
<proteinExistence type="predicted"/>
<organism evidence="5 6">
    <name type="scientific">Nicotiana tabacum</name>
    <name type="common">Common tobacco</name>
    <dbReference type="NCBI Taxonomy" id="4097"/>
    <lineage>
        <taxon>Eukaryota</taxon>
        <taxon>Viridiplantae</taxon>
        <taxon>Streptophyta</taxon>
        <taxon>Embryophyta</taxon>
        <taxon>Tracheophyta</taxon>
        <taxon>Spermatophyta</taxon>
        <taxon>Magnoliopsida</taxon>
        <taxon>eudicotyledons</taxon>
        <taxon>Gunneridae</taxon>
        <taxon>Pentapetalae</taxon>
        <taxon>asterids</taxon>
        <taxon>lamiids</taxon>
        <taxon>Solanales</taxon>
        <taxon>Solanaceae</taxon>
        <taxon>Nicotianoideae</taxon>
        <taxon>Nicotianeae</taxon>
        <taxon>Nicotiana</taxon>
    </lineage>
</organism>
<gene>
    <name evidence="6" type="primary">LOC107778343</name>
</gene>
<dbReference type="GO" id="GO:0005737">
    <property type="term" value="C:cytoplasm"/>
    <property type="evidence" value="ECO:0007669"/>
    <property type="project" value="UniProtKB-SubCell"/>
</dbReference>
<dbReference type="GeneID" id="107778343"/>
<evidence type="ECO:0000313" key="6">
    <source>
        <dbReference type="RefSeq" id="XP_016454070.1"/>
    </source>
</evidence>
<evidence type="ECO:0000256" key="3">
    <source>
        <dbReference type="SAM" id="MobiDB-lite"/>
    </source>
</evidence>
<protein>
    <submittedName>
        <fullName evidence="6">Uncharacterized protein LOC107778343</fullName>
    </submittedName>
</protein>
<accession>A0A1S3YQ15</accession>
<reference evidence="5" key="1">
    <citation type="journal article" date="2014" name="Nat. Commun.">
        <title>The tobacco genome sequence and its comparison with those of tomato and potato.</title>
        <authorList>
            <person name="Sierro N."/>
            <person name="Battey J.N."/>
            <person name="Ouadi S."/>
            <person name="Bakaher N."/>
            <person name="Bovet L."/>
            <person name="Willig A."/>
            <person name="Goepfert S."/>
            <person name="Peitsch M.C."/>
            <person name="Ivanov N.V."/>
        </authorList>
    </citation>
    <scope>NUCLEOTIDE SEQUENCE [LARGE SCALE GENOMIC DNA]</scope>
</reference>
<evidence type="ECO:0000256" key="2">
    <source>
        <dbReference type="ARBA" id="ARBA00022490"/>
    </source>
</evidence>
<evidence type="ECO:0000259" key="4">
    <source>
        <dbReference type="PROSITE" id="PS50020"/>
    </source>
</evidence>
<dbReference type="InterPro" id="IPR036020">
    <property type="entry name" value="WW_dom_sf"/>
</dbReference>
<evidence type="ECO:0000313" key="5">
    <source>
        <dbReference type="Proteomes" id="UP000790787"/>
    </source>
</evidence>
<dbReference type="InterPro" id="IPR001202">
    <property type="entry name" value="WW_dom"/>
</dbReference>
<dbReference type="KEGG" id="nta:107778343"/>
<dbReference type="RefSeq" id="XP_016454070.1">
    <property type="nucleotide sequence ID" value="XM_016598584.2"/>
</dbReference>
<dbReference type="STRING" id="4097.A0A1S3YQ15"/>
<dbReference type="InterPro" id="IPR051105">
    <property type="entry name" value="WWC/KIBRA_Hippo_Reg"/>
</dbReference>
<dbReference type="PaxDb" id="4097-A0A1S3YQ15"/>
<dbReference type="Proteomes" id="UP000790787">
    <property type="component" value="Chromosome 15"/>
</dbReference>
<reference evidence="6" key="2">
    <citation type="submission" date="2025-08" db="UniProtKB">
        <authorList>
            <consortium name="RefSeq"/>
        </authorList>
    </citation>
    <scope>IDENTIFICATION</scope>
    <source>
        <tissue evidence="6">Leaf</tissue>
    </source>
</reference>
<dbReference type="PANTHER" id="PTHR14791">
    <property type="entry name" value="BOMB/KIRA PROTEINS"/>
    <property type="match status" value="1"/>
</dbReference>
<dbReference type="PROSITE" id="PS50020">
    <property type="entry name" value="WW_DOMAIN_2"/>
    <property type="match status" value="1"/>
</dbReference>
<dbReference type="OrthoDB" id="1424894at2759"/>
<dbReference type="SUPFAM" id="SSF51045">
    <property type="entry name" value="WW domain"/>
    <property type="match status" value="1"/>
</dbReference>
<keyword evidence="2" id="KW-0963">Cytoplasm</keyword>
<keyword evidence="5" id="KW-1185">Reference proteome</keyword>
<dbReference type="RefSeq" id="XP_016454070.1">
    <property type="nucleotide sequence ID" value="XM_016598584.1"/>
</dbReference>
<dbReference type="Gene3D" id="2.20.70.10">
    <property type="match status" value="1"/>
</dbReference>
<feature type="domain" description="WW" evidence="4">
    <location>
        <begin position="45"/>
        <end position="79"/>
    </location>
</feature>
<dbReference type="AlphaFoldDB" id="A0A1S3YQ15"/>
<dbReference type="PANTHER" id="PTHR14791:SF42">
    <property type="entry name" value="F16L1.2 PROTEIN"/>
    <property type="match status" value="1"/>
</dbReference>
<dbReference type="OMA" id="KRDFTAY"/>
<sequence>MVSLQTTISQDLPKKRKWGEIKAEEISEKPQQVISLFGTEFQHERPLPLEWQQCLDIKSGDIYFYNTRTQKRTSRNPRMSPEPQSPDHMSLDLQLNLPCGSSVVDNFTKRNSVSNSSYSGGDTEIKRSGIARSLSWLTFDGDQQEMFTAVCNKCHMLVMMCKSSTSCPNCKFINPAPDLSIPCSREG</sequence>
<name>A0A1S3YQ15_TOBAC</name>